<evidence type="ECO:0008006" key="4">
    <source>
        <dbReference type="Google" id="ProtNLM"/>
    </source>
</evidence>
<dbReference type="Proteomes" id="UP000284202">
    <property type="component" value="Unassembled WGS sequence"/>
</dbReference>
<dbReference type="OrthoDB" id="7191115at2"/>
<sequence>MGRVKVNLTIDEELSRAARAYGLNMSRLAESAIAAAVKEERNRRWREENREAIHAYSHEVEQNGVPLARYRSF</sequence>
<protein>
    <recommendedName>
        <fullName evidence="4">Post-segregation antitoxin CcdA</fullName>
    </recommendedName>
</protein>
<organism evidence="2 3">
    <name type="scientific">Paracoccus onubensis</name>
    <dbReference type="NCBI Taxonomy" id="1675788"/>
    <lineage>
        <taxon>Bacteria</taxon>
        <taxon>Pseudomonadati</taxon>
        <taxon>Pseudomonadota</taxon>
        <taxon>Alphaproteobacteria</taxon>
        <taxon>Rhodobacterales</taxon>
        <taxon>Paracoccaceae</taxon>
        <taxon>Paracoccus</taxon>
    </lineage>
</organism>
<dbReference type="Pfam" id="PF07362">
    <property type="entry name" value="CcdA"/>
    <property type="match status" value="1"/>
</dbReference>
<gene>
    <name evidence="2" type="ORF">D3P04_12860</name>
</gene>
<reference evidence="3" key="1">
    <citation type="submission" date="2018-09" db="EMBL/GenBank/DDBJ databases">
        <title>Acidovorax cavernicola nov. sp. isolated from Gruta de las Maravillas (Aracena, Spain).</title>
        <authorList>
            <person name="Jurado V."/>
            <person name="Gutierrez-Patricio S."/>
            <person name="Gonzalez-Pimentel J.L."/>
            <person name="Miller A.Z."/>
            <person name="Laiz L."/>
            <person name="Saiz-Jimenez C."/>
        </authorList>
    </citation>
    <scope>NUCLEOTIDE SEQUENCE [LARGE SCALE GENOMIC DNA]</scope>
    <source>
        <strain evidence="3">1011MAR3C25</strain>
    </source>
</reference>
<dbReference type="RefSeq" id="WP_119749497.1">
    <property type="nucleotide sequence ID" value="NZ_QZCG01000008.1"/>
</dbReference>
<dbReference type="InterPro" id="IPR009956">
    <property type="entry name" value="Post-segregation_anti-tox_CcdA"/>
</dbReference>
<keyword evidence="1" id="KW-1277">Toxin-antitoxin system</keyword>
<evidence type="ECO:0000256" key="1">
    <source>
        <dbReference type="ARBA" id="ARBA00022649"/>
    </source>
</evidence>
<evidence type="ECO:0000313" key="2">
    <source>
        <dbReference type="EMBL" id="RJE84533.1"/>
    </source>
</evidence>
<dbReference type="AlphaFoldDB" id="A0A418SU73"/>
<evidence type="ECO:0000313" key="3">
    <source>
        <dbReference type="Proteomes" id="UP000284202"/>
    </source>
</evidence>
<dbReference type="EMBL" id="QZCG01000008">
    <property type="protein sequence ID" value="RJE84533.1"/>
    <property type="molecule type" value="Genomic_DNA"/>
</dbReference>
<proteinExistence type="predicted"/>
<comment type="caution">
    <text evidence="2">The sequence shown here is derived from an EMBL/GenBank/DDBJ whole genome shotgun (WGS) entry which is preliminary data.</text>
</comment>
<keyword evidence="3" id="KW-1185">Reference proteome</keyword>
<name>A0A418SU73_9RHOB</name>
<accession>A0A418SU73</accession>